<dbReference type="InterPro" id="IPR051207">
    <property type="entry name" value="ComplexI_NDUFA9_subunit"/>
</dbReference>
<keyword evidence="3" id="KW-1185">Reference proteome</keyword>
<comment type="caution">
    <text evidence="2">The sequence shown here is derived from an EMBL/GenBank/DDBJ whole genome shotgun (WGS) entry which is preliminary data.</text>
</comment>
<protein>
    <submittedName>
        <fullName evidence="2">SDR family oxidoreductase</fullName>
    </submittedName>
</protein>
<name>A0ABV7G379_9PROT</name>
<dbReference type="SUPFAM" id="SSF51735">
    <property type="entry name" value="NAD(P)-binding Rossmann-fold domains"/>
    <property type="match status" value="1"/>
</dbReference>
<reference evidence="3" key="1">
    <citation type="journal article" date="2019" name="Int. J. Syst. Evol. Microbiol.">
        <title>The Global Catalogue of Microorganisms (GCM) 10K type strain sequencing project: providing services to taxonomists for standard genome sequencing and annotation.</title>
        <authorList>
            <consortium name="The Broad Institute Genomics Platform"/>
            <consortium name="The Broad Institute Genome Sequencing Center for Infectious Disease"/>
            <person name="Wu L."/>
            <person name="Ma J."/>
        </authorList>
    </citation>
    <scope>NUCLEOTIDE SEQUENCE [LARGE SCALE GENOMIC DNA]</scope>
    <source>
        <strain evidence="3">KCTC 52094</strain>
    </source>
</reference>
<dbReference type="InterPro" id="IPR036291">
    <property type="entry name" value="NAD(P)-bd_dom_sf"/>
</dbReference>
<organism evidence="2 3">
    <name type="scientific">Teichococcus globiformis</name>
    <dbReference type="NCBI Taxonomy" id="2307229"/>
    <lineage>
        <taxon>Bacteria</taxon>
        <taxon>Pseudomonadati</taxon>
        <taxon>Pseudomonadota</taxon>
        <taxon>Alphaproteobacteria</taxon>
        <taxon>Acetobacterales</taxon>
        <taxon>Roseomonadaceae</taxon>
        <taxon>Roseomonas</taxon>
    </lineage>
</organism>
<evidence type="ECO:0000313" key="3">
    <source>
        <dbReference type="Proteomes" id="UP001595593"/>
    </source>
</evidence>
<dbReference type="Proteomes" id="UP001595593">
    <property type="component" value="Unassembled WGS sequence"/>
</dbReference>
<dbReference type="Pfam" id="PF13460">
    <property type="entry name" value="NAD_binding_10"/>
    <property type="match status" value="1"/>
</dbReference>
<dbReference type="PANTHER" id="PTHR12126:SF11">
    <property type="entry name" value="NADH DEHYDROGENASE [UBIQUINONE] 1 ALPHA SUBCOMPLEX SUBUNIT 9, MITOCHONDRIAL"/>
    <property type="match status" value="1"/>
</dbReference>
<dbReference type="RefSeq" id="WP_379596868.1">
    <property type="nucleotide sequence ID" value="NZ_JBHRTN010000010.1"/>
</dbReference>
<evidence type="ECO:0000313" key="2">
    <source>
        <dbReference type="EMBL" id="MFC3125885.1"/>
    </source>
</evidence>
<feature type="domain" description="NAD(P)-binding" evidence="1">
    <location>
        <begin position="7"/>
        <end position="104"/>
    </location>
</feature>
<dbReference type="EMBL" id="JBHRTN010000010">
    <property type="protein sequence ID" value="MFC3125885.1"/>
    <property type="molecule type" value="Genomic_DNA"/>
</dbReference>
<dbReference type="Gene3D" id="3.40.50.720">
    <property type="entry name" value="NAD(P)-binding Rossmann-like Domain"/>
    <property type="match status" value="1"/>
</dbReference>
<evidence type="ECO:0000259" key="1">
    <source>
        <dbReference type="Pfam" id="PF13460"/>
    </source>
</evidence>
<accession>A0ABV7G379</accession>
<gene>
    <name evidence="2" type="ORF">ACFOD4_12520</name>
</gene>
<proteinExistence type="predicted"/>
<sequence>MLTAVIGASGRSGSALCRALASEEHAFRPVIRRPEAWRALGLPSTSPMLADLSDVPALRAALAGADKVVSCAHARWTPAILEAAPQNATLILMGSTRRYSQWPDEHGDGVRAGEAAFLGGDRPGVMLHPTMIYGAEGENNVQRLAALMRRLPVAPLPGGGHALVQPIYQADVTACLMAALKRPWTGQHVLIVAGPQALPYRSFMAEVARHAGVRMPPVMKVPIAALLAAASLMKMLPGLPKVGVDELRRLTEDKAFAVEDMEKCLGIRGCSLSEGLRRTFVDNAA</sequence>
<dbReference type="InterPro" id="IPR016040">
    <property type="entry name" value="NAD(P)-bd_dom"/>
</dbReference>
<dbReference type="PANTHER" id="PTHR12126">
    <property type="entry name" value="NADH-UBIQUINONE OXIDOREDUCTASE 39 KDA SUBUNIT-RELATED"/>
    <property type="match status" value="1"/>
</dbReference>